<dbReference type="Gene3D" id="3.40.50.2000">
    <property type="entry name" value="Glycogen Phosphorylase B"/>
    <property type="match status" value="2"/>
</dbReference>
<proteinExistence type="predicted"/>
<gene>
    <name evidence="3" type="ORF">COU08_01805</name>
</gene>
<dbReference type="AlphaFoldDB" id="A0A2M6WID1"/>
<evidence type="ECO:0000313" key="4">
    <source>
        <dbReference type="Proteomes" id="UP000228635"/>
    </source>
</evidence>
<evidence type="ECO:0000259" key="1">
    <source>
        <dbReference type="Pfam" id="PF00534"/>
    </source>
</evidence>
<dbReference type="Pfam" id="PF13439">
    <property type="entry name" value="Glyco_transf_4"/>
    <property type="match status" value="1"/>
</dbReference>
<dbReference type="EMBL" id="PFBA01000015">
    <property type="protein sequence ID" value="PIT92533.1"/>
    <property type="molecule type" value="Genomic_DNA"/>
</dbReference>
<organism evidence="3 4">
    <name type="scientific">Candidatus Harrisonbacteria bacterium CG10_big_fil_rev_8_21_14_0_10_42_17</name>
    <dbReference type="NCBI Taxonomy" id="1974584"/>
    <lineage>
        <taxon>Bacteria</taxon>
        <taxon>Candidatus Harrisoniibacteriota</taxon>
    </lineage>
</organism>
<protein>
    <recommendedName>
        <fullName evidence="5">Glycosyltransferase family 1 protein</fullName>
    </recommendedName>
</protein>
<dbReference type="GO" id="GO:0016757">
    <property type="term" value="F:glycosyltransferase activity"/>
    <property type="evidence" value="ECO:0007669"/>
    <property type="project" value="InterPro"/>
</dbReference>
<dbReference type="PANTHER" id="PTHR12526">
    <property type="entry name" value="GLYCOSYLTRANSFERASE"/>
    <property type="match status" value="1"/>
</dbReference>
<evidence type="ECO:0000313" key="3">
    <source>
        <dbReference type="EMBL" id="PIT92533.1"/>
    </source>
</evidence>
<dbReference type="Pfam" id="PF00534">
    <property type="entry name" value="Glycos_transf_1"/>
    <property type="match status" value="1"/>
</dbReference>
<dbReference type="InterPro" id="IPR001296">
    <property type="entry name" value="Glyco_trans_1"/>
</dbReference>
<comment type="caution">
    <text evidence="3">The sequence shown here is derived from an EMBL/GenBank/DDBJ whole genome shotgun (WGS) entry which is preliminary data.</text>
</comment>
<evidence type="ECO:0000259" key="2">
    <source>
        <dbReference type="Pfam" id="PF13439"/>
    </source>
</evidence>
<dbReference type="SUPFAM" id="SSF53756">
    <property type="entry name" value="UDP-Glycosyltransferase/glycogen phosphorylase"/>
    <property type="match status" value="1"/>
</dbReference>
<sequence length="400" mass="45575">MLAHIGSDMKIKVLYVITKSDVGGAQKYVHDLATRLNREHYRVSVLFGGDDIYWLSNKTYPWLLFFNDWIAVFELVFAYRSKRPHIVHLNSSKAAIVGSLAGFLYNCASRRKYRLKIVFTAHGWVFNPTNVVSPPVRLLYRVLHTIAAFFQHSIITVSEYDREIALRYRIASDKKIVTIHNGIDPDMLFLDKDTARKKIVKKLPTTNYRARRIRQLAEKSQLPTNTFWVGSLGRLTREKHYQLFIDLASHFPHLLFFIIGDGPEKNRYQACITHHQLYNFFLVPSTGEDSQFLLAFDIFVMTSVKEGLPYALLEAEAAGLPSIVTRAGGMPEVVQDQHNGLVVPQRDLQALSRALALLTDDQELRIRFGKAAETIARTTFHIDSMVASTEAIYTSLASNL</sequence>
<feature type="domain" description="Glycosyltransferase subfamily 4-like N-terminal" evidence="2">
    <location>
        <begin position="22"/>
        <end position="186"/>
    </location>
</feature>
<dbReference type="Proteomes" id="UP000228635">
    <property type="component" value="Unassembled WGS sequence"/>
</dbReference>
<evidence type="ECO:0008006" key="5">
    <source>
        <dbReference type="Google" id="ProtNLM"/>
    </source>
</evidence>
<feature type="domain" description="Glycosyl transferase family 1" evidence="1">
    <location>
        <begin position="216"/>
        <end position="373"/>
    </location>
</feature>
<name>A0A2M6WID1_9BACT</name>
<dbReference type="InterPro" id="IPR028098">
    <property type="entry name" value="Glyco_trans_4-like_N"/>
</dbReference>
<reference evidence="4" key="1">
    <citation type="submission" date="2017-09" db="EMBL/GenBank/DDBJ databases">
        <title>Depth-based differentiation of microbial function through sediment-hosted aquifers and enrichment of novel symbionts in the deep terrestrial subsurface.</title>
        <authorList>
            <person name="Probst A.J."/>
            <person name="Ladd B."/>
            <person name="Jarett J.K."/>
            <person name="Geller-Mcgrath D.E."/>
            <person name="Sieber C.M.K."/>
            <person name="Emerson J.B."/>
            <person name="Anantharaman K."/>
            <person name="Thomas B.C."/>
            <person name="Malmstrom R."/>
            <person name="Stieglmeier M."/>
            <person name="Klingl A."/>
            <person name="Woyke T."/>
            <person name="Ryan C.M."/>
            <person name="Banfield J.F."/>
        </authorList>
    </citation>
    <scope>NUCLEOTIDE SEQUENCE [LARGE SCALE GENOMIC DNA]</scope>
</reference>
<accession>A0A2M6WID1</accession>